<proteinExistence type="inferred from homology"/>
<accession>A0ABT5WWM8</accession>
<evidence type="ECO:0000256" key="4">
    <source>
        <dbReference type="ARBA" id="ARBA00022692"/>
    </source>
</evidence>
<dbReference type="EMBL" id="JARESE010000079">
    <property type="protein sequence ID" value="MDE8654316.1"/>
    <property type="molecule type" value="Genomic_DNA"/>
</dbReference>
<dbReference type="Proteomes" id="UP001216253">
    <property type="component" value="Unassembled WGS sequence"/>
</dbReference>
<feature type="region of interest" description="Disordered" evidence="10">
    <location>
        <begin position="1"/>
        <end position="26"/>
    </location>
</feature>
<reference evidence="11 12" key="1">
    <citation type="submission" date="2023-03" db="EMBL/GenBank/DDBJ databases">
        <title>NovoSphingobium album sp. nov. isolated from polycyclic aromatic hydrocarbons- and heavy-metal polluted soil.</title>
        <authorList>
            <person name="Liu Z."/>
            <person name="Wang K."/>
        </authorList>
    </citation>
    <scope>NUCLEOTIDE SEQUENCE [LARGE SCALE GENOMIC DNA]</scope>
    <source>
        <strain evidence="11 12">H3SJ31-1</strain>
    </source>
</reference>
<keyword evidence="12" id="KW-1185">Reference proteome</keyword>
<keyword evidence="6 9" id="KW-0472">Membrane</keyword>
<keyword evidence="7 9" id="KW-0564">Palmitate</keyword>
<evidence type="ECO:0000256" key="10">
    <source>
        <dbReference type="SAM" id="MobiDB-lite"/>
    </source>
</evidence>
<dbReference type="InterPro" id="IPR003423">
    <property type="entry name" value="OMP_efflux"/>
</dbReference>
<comment type="similarity">
    <text evidence="2 9">Belongs to the outer membrane factor (OMF) (TC 1.B.17) family.</text>
</comment>
<dbReference type="InterPro" id="IPR010131">
    <property type="entry name" value="MdtP/NodT-like"/>
</dbReference>
<dbReference type="PANTHER" id="PTHR30203:SF20">
    <property type="entry name" value="MULTIDRUG RESISTANCE OUTER MEMBRANE PROTEIN MDTP-RELATED"/>
    <property type="match status" value="1"/>
</dbReference>
<evidence type="ECO:0000256" key="8">
    <source>
        <dbReference type="ARBA" id="ARBA00023288"/>
    </source>
</evidence>
<dbReference type="Pfam" id="PF02321">
    <property type="entry name" value="OEP"/>
    <property type="match status" value="2"/>
</dbReference>
<evidence type="ECO:0000256" key="9">
    <source>
        <dbReference type="RuleBase" id="RU362097"/>
    </source>
</evidence>
<evidence type="ECO:0000256" key="2">
    <source>
        <dbReference type="ARBA" id="ARBA00007613"/>
    </source>
</evidence>
<keyword evidence="4 9" id="KW-0812">Transmembrane</keyword>
<organism evidence="11 12">
    <name type="scientific">Novosphingobium album</name>
    <name type="common">ex Liu et al. 2023</name>
    <dbReference type="NCBI Taxonomy" id="3031130"/>
    <lineage>
        <taxon>Bacteria</taxon>
        <taxon>Pseudomonadati</taxon>
        <taxon>Pseudomonadota</taxon>
        <taxon>Alphaproteobacteria</taxon>
        <taxon>Sphingomonadales</taxon>
        <taxon>Sphingomonadaceae</taxon>
        <taxon>Novosphingobium</taxon>
    </lineage>
</organism>
<evidence type="ECO:0000256" key="6">
    <source>
        <dbReference type="ARBA" id="ARBA00023136"/>
    </source>
</evidence>
<evidence type="ECO:0000256" key="7">
    <source>
        <dbReference type="ARBA" id="ARBA00023139"/>
    </source>
</evidence>
<dbReference type="Gene3D" id="2.20.200.10">
    <property type="entry name" value="Outer membrane efflux proteins (OEP)"/>
    <property type="match status" value="1"/>
</dbReference>
<name>A0ABT5WWM8_9SPHN</name>
<comment type="caution">
    <text evidence="11">The sequence shown here is derived from an EMBL/GenBank/DDBJ whole genome shotgun (WGS) entry which is preliminary data.</text>
</comment>
<evidence type="ECO:0000256" key="5">
    <source>
        <dbReference type="ARBA" id="ARBA00022729"/>
    </source>
</evidence>
<feature type="compositionally biased region" description="Basic and acidic residues" evidence="10">
    <location>
        <begin position="1"/>
        <end position="10"/>
    </location>
</feature>
<dbReference type="Gene3D" id="1.20.1600.10">
    <property type="entry name" value="Outer membrane efflux proteins (OEP)"/>
    <property type="match status" value="1"/>
</dbReference>
<evidence type="ECO:0000313" key="11">
    <source>
        <dbReference type="EMBL" id="MDE8654316.1"/>
    </source>
</evidence>
<evidence type="ECO:0000256" key="1">
    <source>
        <dbReference type="ARBA" id="ARBA00004370"/>
    </source>
</evidence>
<keyword evidence="3 9" id="KW-1134">Transmembrane beta strand</keyword>
<dbReference type="RefSeq" id="WP_275230440.1">
    <property type="nucleotide sequence ID" value="NZ_JARESE010000079.1"/>
</dbReference>
<comment type="subcellular location">
    <subcellularLocation>
        <location evidence="9">Cell membrane</location>
        <topology evidence="9">Lipid-anchor</topology>
    </subcellularLocation>
    <subcellularLocation>
        <location evidence="1">Membrane</location>
    </subcellularLocation>
</comment>
<evidence type="ECO:0000313" key="12">
    <source>
        <dbReference type="Proteomes" id="UP001216253"/>
    </source>
</evidence>
<dbReference type="PANTHER" id="PTHR30203">
    <property type="entry name" value="OUTER MEMBRANE CATION EFFLUX PROTEIN"/>
    <property type="match status" value="1"/>
</dbReference>
<keyword evidence="5" id="KW-0732">Signal</keyword>
<dbReference type="NCBIfam" id="TIGR01845">
    <property type="entry name" value="outer_NodT"/>
    <property type="match status" value="1"/>
</dbReference>
<evidence type="ECO:0000256" key="3">
    <source>
        <dbReference type="ARBA" id="ARBA00022452"/>
    </source>
</evidence>
<dbReference type="SUPFAM" id="SSF56954">
    <property type="entry name" value="Outer membrane efflux proteins (OEP)"/>
    <property type="match status" value="1"/>
</dbReference>
<sequence length="497" mass="52030">MTDANRRDNRPYSSVKVKSMYPTTSGDRRGLRLRLSLLLAGGALALTGCAAIPAPEIGAPPRSSETFDTAASLPGTGAAWPGDGWWRSYGDPQLNRLIEEALANAPDMRAAEARTRRALAMVAVSRADLLPSVSAGASAQADRQSYNMGFPAPRGWNDNGRAALDLSWELDFWGKNRAAFAAATSDSEAARAEQAAARLGLSSAIAAQYAALAALHADRDAALEAVTVRTRTAELMQGRQERGLENEGAVRRAVSARAAAQANLAAIDESIGLSRNALAALLGAGPDRGLTIARPSARLAPAVALPDAIPAQLMGRRPDIAAARARAEAASSRITVAEKRFYPNINLAGIIGLQSLNLASFAEGDSLFGSAGAAISLPIFQGGRLKAGYRSAEAEYDLAVSAYDAAVAQGLREVADAATSRRALDTRLRHTREAHVAAQAAWQIADNRYRGGLATYLDVLSAEDALIAARRELASLETRALALDIALVRALGGGFGA</sequence>
<gene>
    <name evidence="11" type="ORF">PYV00_21700</name>
</gene>
<protein>
    <submittedName>
        <fullName evidence="11">Efflux transporter outer membrane subunit</fullName>
    </submittedName>
</protein>
<keyword evidence="8 9" id="KW-0449">Lipoprotein</keyword>